<accession>A0A9X4AFQ5</accession>
<dbReference type="AlphaFoldDB" id="A0A9X4AFQ5"/>
<dbReference type="RefSeq" id="WP_272447331.1">
    <property type="nucleotide sequence ID" value="NZ_JAMQKC010000023.1"/>
</dbReference>
<protein>
    <submittedName>
        <fullName evidence="1">YtzC family protein</fullName>
    </submittedName>
</protein>
<proteinExistence type="predicted"/>
<evidence type="ECO:0000313" key="1">
    <source>
        <dbReference type="EMBL" id="MDC3418267.1"/>
    </source>
</evidence>
<organism evidence="1 2">
    <name type="scientific">Aquibacillus salsiterrae</name>
    <dbReference type="NCBI Taxonomy" id="2950439"/>
    <lineage>
        <taxon>Bacteria</taxon>
        <taxon>Bacillati</taxon>
        <taxon>Bacillota</taxon>
        <taxon>Bacilli</taxon>
        <taxon>Bacillales</taxon>
        <taxon>Bacillaceae</taxon>
        <taxon>Aquibacillus</taxon>
    </lineage>
</organism>
<keyword evidence="2" id="KW-1185">Reference proteome</keyword>
<dbReference type="InterPro" id="IPR019668">
    <property type="entry name" value="Uncharacterised_YtzC"/>
</dbReference>
<dbReference type="Proteomes" id="UP001145069">
    <property type="component" value="Unassembled WGS sequence"/>
</dbReference>
<dbReference type="Pfam" id="PF10732">
    <property type="entry name" value="DUF2524"/>
    <property type="match status" value="1"/>
</dbReference>
<dbReference type="EMBL" id="JAMQKC010000023">
    <property type="protein sequence ID" value="MDC3418267.1"/>
    <property type="molecule type" value="Genomic_DNA"/>
</dbReference>
<name>A0A9X4AFQ5_9BACI</name>
<comment type="caution">
    <text evidence="1">The sequence shown here is derived from an EMBL/GenBank/DDBJ whole genome shotgun (WGS) entry which is preliminary data.</text>
</comment>
<sequence>MATRESVDNLVARANQCLSEAGKVLDLTNRNGYEVDESYSNAQRQLADVEEDIRKMMISASHEQRDQLHRIHLKVSQYMNDMILDHVEINKFE</sequence>
<gene>
    <name evidence="1" type="ORF">NC799_15370</name>
</gene>
<evidence type="ECO:0000313" key="2">
    <source>
        <dbReference type="Proteomes" id="UP001145069"/>
    </source>
</evidence>
<reference evidence="1" key="1">
    <citation type="submission" date="2022-06" db="EMBL/GenBank/DDBJ databases">
        <title>Aquibacillus sp. a new bacterium isolated from soil saline samples.</title>
        <authorList>
            <person name="Galisteo C."/>
            <person name="De La Haba R."/>
            <person name="Sanchez-Porro C."/>
            <person name="Ventosa A."/>
        </authorList>
    </citation>
    <scope>NUCLEOTIDE SEQUENCE</scope>
    <source>
        <strain evidence="1">3ASR75-54</strain>
    </source>
</reference>